<dbReference type="EMBL" id="CP066802">
    <property type="protein sequence ID" value="QQM67942.1"/>
    <property type="molecule type" value="Genomic_DNA"/>
</dbReference>
<evidence type="ECO:0000313" key="3">
    <source>
        <dbReference type="Proteomes" id="UP000595895"/>
    </source>
</evidence>
<evidence type="ECO:0000256" key="1">
    <source>
        <dbReference type="SAM" id="MobiDB-lite"/>
    </source>
</evidence>
<evidence type="ECO:0008006" key="4">
    <source>
        <dbReference type="Google" id="ProtNLM"/>
    </source>
</evidence>
<dbReference type="AlphaFoldDB" id="A0A7T7MAM4"/>
<sequence length="209" mass="23431">MLKGDIRGDMYERLTQEAQTTDVLLWDLIDERLGFFDLPDGGVVTRTMEGLGEDLYTHLAGARLVEFGTTEHLQRWKEHLSVFTGFLKEQGLWERTLLLLCPWALTDSTGQPTPTSWGTTPVEGNWLFTEYYAAAAQTGLTVLRLPDELSVAGDTHKWGPAPFHYIDAAYEWVADAVSSFLGTRPETLTPTPQAPHRPLEPPPPNMHQP</sequence>
<name>A0A7T7MAM4_9ACTO</name>
<organism evidence="2 3">
    <name type="scientific">Actinomyces weissii</name>
    <dbReference type="NCBI Taxonomy" id="675090"/>
    <lineage>
        <taxon>Bacteria</taxon>
        <taxon>Bacillati</taxon>
        <taxon>Actinomycetota</taxon>
        <taxon>Actinomycetes</taxon>
        <taxon>Actinomycetales</taxon>
        <taxon>Actinomycetaceae</taxon>
        <taxon>Actinomyces</taxon>
    </lineage>
</organism>
<dbReference type="KEGG" id="awe:JG540_03515"/>
<dbReference type="Proteomes" id="UP000595895">
    <property type="component" value="Chromosome"/>
</dbReference>
<evidence type="ECO:0000313" key="2">
    <source>
        <dbReference type="EMBL" id="QQM67942.1"/>
    </source>
</evidence>
<dbReference type="Pfam" id="PF19786">
    <property type="entry name" value="DUF6270"/>
    <property type="match status" value="1"/>
</dbReference>
<accession>A0A7T7MAM4</accession>
<proteinExistence type="predicted"/>
<protein>
    <recommendedName>
        <fullName evidence="4">SGNH/GDSL hydrolase family protein</fullName>
    </recommendedName>
</protein>
<feature type="region of interest" description="Disordered" evidence="1">
    <location>
        <begin position="183"/>
        <end position="209"/>
    </location>
</feature>
<gene>
    <name evidence="2" type="ORF">JG540_03515</name>
</gene>
<feature type="compositionally biased region" description="Pro residues" evidence="1">
    <location>
        <begin position="192"/>
        <end position="209"/>
    </location>
</feature>
<reference evidence="2 3" key="1">
    <citation type="submission" date="2020-12" db="EMBL/GenBank/DDBJ databases">
        <authorList>
            <person name="Zhou J."/>
        </authorList>
    </citation>
    <scope>NUCLEOTIDE SEQUENCE [LARGE SCALE GENOMIC DNA]</scope>
    <source>
        <strain evidence="2 3">CCUG 61299</strain>
    </source>
</reference>
<keyword evidence="3" id="KW-1185">Reference proteome</keyword>
<dbReference type="InterPro" id="IPR046237">
    <property type="entry name" value="DUF6270"/>
</dbReference>